<feature type="region of interest" description="Disordered" evidence="5">
    <location>
        <begin position="117"/>
        <end position="161"/>
    </location>
</feature>
<dbReference type="InterPro" id="IPR012334">
    <property type="entry name" value="Pectin_lyas_fold"/>
</dbReference>
<dbReference type="InterPro" id="IPR011050">
    <property type="entry name" value="Pectin_lyase_fold/virulence"/>
</dbReference>
<sequence>MAANAFLEDPTWDENDYPMIAPLLSYGRGGDTDVGRFISLIFGTNLTDVVITGENGIIDGQGQQWWEKFHKGELKFTRPYLIEIMYSNNIQISSLTLFNSPSWNVHPIYSRSIHSDLSSKDLTGADEDSEEEQEKDVADHEEDAEDEDEDRYQGGDENEDD</sequence>
<dbReference type="InterPro" id="IPR000743">
    <property type="entry name" value="Glyco_hydro_28"/>
</dbReference>
<reference evidence="6 7" key="1">
    <citation type="journal article" date="2014" name="Nat. Genet.">
        <title>Genome sequence of the hot pepper provides insights into the evolution of pungency in Capsicum species.</title>
        <authorList>
            <person name="Kim S."/>
            <person name="Park M."/>
            <person name="Yeom S.I."/>
            <person name="Kim Y.M."/>
            <person name="Lee J.M."/>
            <person name="Lee H.A."/>
            <person name="Seo E."/>
            <person name="Choi J."/>
            <person name="Cheong K."/>
            <person name="Kim K.T."/>
            <person name="Jung K."/>
            <person name="Lee G.W."/>
            <person name="Oh S.K."/>
            <person name="Bae C."/>
            <person name="Kim S.B."/>
            <person name="Lee H.Y."/>
            <person name="Kim S.Y."/>
            <person name="Kim M.S."/>
            <person name="Kang B.C."/>
            <person name="Jo Y.D."/>
            <person name="Yang H.B."/>
            <person name="Jeong H.J."/>
            <person name="Kang W.H."/>
            <person name="Kwon J.K."/>
            <person name="Shin C."/>
            <person name="Lim J.Y."/>
            <person name="Park J.H."/>
            <person name="Huh J.H."/>
            <person name="Kim J.S."/>
            <person name="Kim B.D."/>
            <person name="Cohen O."/>
            <person name="Paran I."/>
            <person name="Suh M.C."/>
            <person name="Lee S.B."/>
            <person name="Kim Y.K."/>
            <person name="Shin Y."/>
            <person name="Noh S.J."/>
            <person name="Park J."/>
            <person name="Seo Y.S."/>
            <person name="Kwon S.Y."/>
            <person name="Kim H.A."/>
            <person name="Park J.M."/>
            <person name="Kim H.J."/>
            <person name="Choi S.B."/>
            <person name="Bosland P.W."/>
            <person name="Reeves G."/>
            <person name="Jo S.H."/>
            <person name="Lee B.W."/>
            <person name="Cho H.T."/>
            <person name="Choi H.S."/>
            <person name="Lee M.S."/>
            <person name="Yu Y."/>
            <person name="Do Choi Y."/>
            <person name="Park B.S."/>
            <person name="van Deynze A."/>
            <person name="Ashrafi H."/>
            <person name="Hill T."/>
            <person name="Kim W.T."/>
            <person name="Pai H.S."/>
            <person name="Ahn H.K."/>
            <person name="Yeam I."/>
            <person name="Giovannoni J.J."/>
            <person name="Rose J.K."/>
            <person name="Sorensen I."/>
            <person name="Lee S.J."/>
            <person name="Kim R.W."/>
            <person name="Choi I.Y."/>
            <person name="Choi B.S."/>
            <person name="Lim J.S."/>
            <person name="Lee Y.H."/>
            <person name="Choi D."/>
        </authorList>
    </citation>
    <scope>NUCLEOTIDE SEQUENCE [LARGE SCALE GENOMIC DNA]</scope>
    <source>
        <strain evidence="7">cv. CM334</strain>
    </source>
</reference>
<dbReference type="STRING" id="4072.A0A2G3AHH6"/>
<accession>A0A2G3AHH6</accession>
<dbReference type="SUPFAM" id="SSF51126">
    <property type="entry name" value="Pectin lyase-like"/>
    <property type="match status" value="1"/>
</dbReference>
<organism evidence="6 7">
    <name type="scientific">Capsicum annuum</name>
    <name type="common">Capsicum pepper</name>
    <dbReference type="NCBI Taxonomy" id="4072"/>
    <lineage>
        <taxon>Eukaryota</taxon>
        <taxon>Viridiplantae</taxon>
        <taxon>Streptophyta</taxon>
        <taxon>Embryophyta</taxon>
        <taxon>Tracheophyta</taxon>
        <taxon>Spermatophyta</taxon>
        <taxon>Magnoliopsida</taxon>
        <taxon>eudicotyledons</taxon>
        <taxon>Gunneridae</taxon>
        <taxon>Pentapetalae</taxon>
        <taxon>asterids</taxon>
        <taxon>lamiids</taxon>
        <taxon>Solanales</taxon>
        <taxon>Solanaceae</taxon>
        <taxon>Solanoideae</taxon>
        <taxon>Capsiceae</taxon>
        <taxon>Capsicum</taxon>
    </lineage>
</organism>
<reference evidence="6 7" key="2">
    <citation type="journal article" date="2017" name="Genome Biol.">
        <title>New reference genome sequences of hot pepper reveal the massive evolution of plant disease-resistance genes by retroduplication.</title>
        <authorList>
            <person name="Kim S."/>
            <person name="Park J."/>
            <person name="Yeom S.I."/>
            <person name="Kim Y.M."/>
            <person name="Seo E."/>
            <person name="Kim K.T."/>
            <person name="Kim M.S."/>
            <person name="Lee J.M."/>
            <person name="Cheong K."/>
            <person name="Shin H.S."/>
            <person name="Kim S.B."/>
            <person name="Han K."/>
            <person name="Lee J."/>
            <person name="Park M."/>
            <person name="Lee H.A."/>
            <person name="Lee H.Y."/>
            <person name="Lee Y."/>
            <person name="Oh S."/>
            <person name="Lee J.H."/>
            <person name="Choi E."/>
            <person name="Choi E."/>
            <person name="Lee S.E."/>
            <person name="Jeon J."/>
            <person name="Kim H."/>
            <person name="Choi G."/>
            <person name="Song H."/>
            <person name="Lee J."/>
            <person name="Lee S.C."/>
            <person name="Kwon J.K."/>
            <person name="Lee H.Y."/>
            <person name="Koo N."/>
            <person name="Hong Y."/>
            <person name="Kim R.W."/>
            <person name="Kang W.H."/>
            <person name="Huh J.H."/>
            <person name="Kang B.C."/>
            <person name="Yang T.J."/>
            <person name="Lee Y.H."/>
            <person name="Bennetzen J.L."/>
            <person name="Choi D."/>
        </authorList>
    </citation>
    <scope>NUCLEOTIDE SEQUENCE [LARGE SCALE GENOMIC DNA]</scope>
    <source>
        <strain evidence="7">cv. CM334</strain>
    </source>
</reference>
<dbReference type="EMBL" id="AYRZ02000001">
    <property type="protein sequence ID" value="PHT93623.1"/>
    <property type="molecule type" value="Genomic_DNA"/>
</dbReference>
<dbReference type="PANTHER" id="PTHR31339">
    <property type="entry name" value="PECTIN LYASE-RELATED"/>
    <property type="match status" value="1"/>
</dbReference>
<dbReference type="Pfam" id="PF00295">
    <property type="entry name" value="Glyco_hydro_28"/>
    <property type="match status" value="1"/>
</dbReference>
<protein>
    <recommendedName>
        <fullName evidence="8">Polygalacturonase</fullName>
    </recommendedName>
</protein>
<keyword evidence="3 4" id="KW-0326">Glycosidase</keyword>
<dbReference type="GO" id="GO:0004650">
    <property type="term" value="F:polygalacturonase activity"/>
    <property type="evidence" value="ECO:0007669"/>
    <property type="project" value="InterPro"/>
</dbReference>
<proteinExistence type="inferred from homology"/>
<dbReference type="AlphaFoldDB" id="A0A2G3AHH6"/>
<gene>
    <name evidence="6" type="ORF">T459_01505</name>
</gene>
<evidence type="ECO:0000256" key="5">
    <source>
        <dbReference type="SAM" id="MobiDB-lite"/>
    </source>
</evidence>
<dbReference type="InterPro" id="IPR051801">
    <property type="entry name" value="GH28_Enzymes"/>
</dbReference>
<evidence type="ECO:0008006" key="8">
    <source>
        <dbReference type="Google" id="ProtNLM"/>
    </source>
</evidence>
<dbReference type="GO" id="GO:0005975">
    <property type="term" value="P:carbohydrate metabolic process"/>
    <property type="evidence" value="ECO:0007669"/>
    <property type="project" value="InterPro"/>
</dbReference>
<evidence type="ECO:0000313" key="6">
    <source>
        <dbReference type="EMBL" id="PHT93623.1"/>
    </source>
</evidence>
<keyword evidence="7" id="KW-1185">Reference proteome</keyword>
<evidence type="ECO:0000256" key="4">
    <source>
        <dbReference type="RuleBase" id="RU361169"/>
    </source>
</evidence>
<evidence type="ECO:0000313" key="7">
    <source>
        <dbReference type="Proteomes" id="UP000222542"/>
    </source>
</evidence>
<dbReference type="Gramene" id="PHT93623">
    <property type="protein sequence ID" value="PHT93623"/>
    <property type="gene ID" value="T459_01505"/>
</dbReference>
<evidence type="ECO:0000256" key="3">
    <source>
        <dbReference type="ARBA" id="ARBA00023295"/>
    </source>
</evidence>
<dbReference type="Proteomes" id="UP000222542">
    <property type="component" value="Unassembled WGS sequence"/>
</dbReference>
<dbReference type="PANTHER" id="PTHR31339:SF71">
    <property type="entry name" value="PECTIN LYASE-LIKE SUPERFAMILY PROTEIN"/>
    <property type="match status" value="1"/>
</dbReference>
<comment type="caution">
    <text evidence="6">The sequence shown here is derived from an EMBL/GenBank/DDBJ whole genome shotgun (WGS) entry which is preliminary data.</text>
</comment>
<dbReference type="OMA" id="NDYPMIA"/>
<evidence type="ECO:0000256" key="1">
    <source>
        <dbReference type="ARBA" id="ARBA00008834"/>
    </source>
</evidence>
<dbReference type="Gene3D" id="2.160.20.10">
    <property type="entry name" value="Single-stranded right-handed beta-helix, Pectin lyase-like"/>
    <property type="match status" value="1"/>
</dbReference>
<keyword evidence="2 4" id="KW-0378">Hydrolase</keyword>
<feature type="compositionally biased region" description="Acidic residues" evidence="5">
    <location>
        <begin position="124"/>
        <end position="161"/>
    </location>
</feature>
<evidence type="ECO:0000256" key="2">
    <source>
        <dbReference type="ARBA" id="ARBA00022801"/>
    </source>
</evidence>
<comment type="similarity">
    <text evidence="1 4">Belongs to the glycosyl hydrolase 28 family.</text>
</comment>
<name>A0A2G3AHH6_CAPAN</name>